<dbReference type="HAMAP" id="MF_00580">
    <property type="entry name" value="CH10"/>
    <property type="match status" value="1"/>
</dbReference>
<proteinExistence type="inferred from homology"/>
<dbReference type="GO" id="GO:0044183">
    <property type="term" value="F:protein folding chaperone"/>
    <property type="evidence" value="ECO:0007669"/>
    <property type="project" value="InterPro"/>
</dbReference>
<sequence length="97" mass="10729">MNLQPTEDRIIVEVLPRETKTASGLYLPDTAKDEETLRGTVIAVGEGRKNDAGTVIPLVRKVGEMVLFTKSFNSNQVKEGEKEYVVIREGDIIAVIK</sequence>
<dbReference type="FunFam" id="2.30.33.40:FF:000001">
    <property type="entry name" value="10 kDa chaperonin"/>
    <property type="match status" value="1"/>
</dbReference>
<keyword evidence="2 3" id="KW-0143">Chaperone</keyword>
<dbReference type="GO" id="GO:0005524">
    <property type="term" value="F:ATP binding"/>
    <property type="evidence" value="ECO:0007669"/>
    <property type="project" value="InterPro"/>
</dbReference>
<dbReference type="PANTHER" id="PTHR10772">
    <property type="entry name" value="10 KDA HEAT SHOCK PROTEIN"/>
    <property type="match status" value="1"/>
</dbReference>
<dbReference type="Gene3D" id="2.30.33.40">
    <property type="entry name" value="GroES chaperonin"/>
    <property type="match status" value="1"/>
</dbReference>
<evidence type="ECO:0000313" key="5">
    <source>
        <dbReference type="EMBL" id="PJE64657.1"/>
    </source>
</evidence>
<comment type="subcellular location">
    <subcellularLocation>
        <location evidence="3">Cytoplasm</location>
    </subcellularLocation>
</comment>
<dbReference type="GO" id="GO:0046872">
    <property type="term" value="F:metal ion binding"/>
    <property type="evidence" value="ECO:0007669"/>
    <property type="project" value="TreeGrafter"/>
</dbReference>
<comment type="function">
    <text evidence="3 4">Together with the chaperonin GroEL, plays an essential role in assisting protein folding. The GroEL-GroES system forms a nano-cage that allows encapsulation of the non-native substrate proteins and provides a physical environment optimized to promote and accelerate protein folding. GroES binds to the apical surface of the GroEL ring, thereby capping the opening of the GroEL channel.</text>
</comment>
<evidence type="ECO:0000313" key="6">
    <source>
        <dbReference type="Proteomes" id="UP000229098"/>
    </source>
</evidence>
<organism evidence="5 6">
    <name type="scientific">Candidatus Ryanbacteria bacterium CG10_big_fil_rev_8_21_14_0_10_43_42</name>
    <dbReference type="NCBI Taxonomy" id="1974864"/>
    <lineage>
        <taxon>Bacteria</taxon>
        <taxon>Candidatus Ryaniibacteriota</taxon>
    </lineage>
</organism>
<dbReference type="Pfam" id="PF00166">
    <property type="entry name" value="Cpn10"/>
    <property type="match status" value="1"/>
</dbReference>
<dbReference type="GO" id="GO:0005737">
    <property type="term" value="C:cytoplasm"/>
    <property type="evidence" value="ECO:0007669"/>
    <property type="project" value="UniProtKB-SubCell"/>
</dbReference>
<dbReference type="PRINTS" id="PR00297">
    <property type="entry name" value="CHAPERONIN10"/>
</dbReference>
<dbReference type="PANTHER" id="PTHR10772:SF63">
    <property type="entry name" value="20 KDA CHAPERONIN, CHLOROPLASTIC"/>
    <property type="match status" value="1"/>
</dbReference>
<evidence type="ECO:0000256" key="4">
    <source>
        <dbReference type="RuleBase" id="RU000535"/>
    </source>
</evidence>
<accession>A0A2M8KXN5</accession>
<comment type="similarity">
    <text evidence="1 3 4">Belongs to the GroES chaperonin family.</text>
</comment>
<protein>
    <recommendedName>
        <fullName evidence="3">Co-chaperonin GroES</fullName>
    </recommendedName>
    <alternativeName>
        <fullName evidence="3">10 kDa chaperonin</fullName>
    </alternativeName>
    <alternativeName>
        <fullName evidence="3">Chaperonin-10</fullName>
        <shortName evidence="3">Cpn10</shortName>
    </alternativeName>
</protein>
<dbReference type="InterPro" id="IPR011032">
    <property type="entry name" value="GroES-like_sf"/>
</dbReference>
<dbReference type="Proteomes" id="UP000229098">
    <property type="component" value="Unassembled WGS sequence"/>
</dbReference>
<evidence type="ECO:0000256" key="2">
    <source>
        <dbReference type="ARBA" id="ARBA00023186"/>
    </source>
</evidence>
<dbReference type="InterPro" id="IPR037124">
    <property type="entry name" value="Chaperonin_GroES_sf"/>
</dbReference>
<dbReference type="SMART" id="SM00883">
    <property type="entry name" value="Cpn10"/>
    <property type="match status" value="1"/>
</dbReference>
<dbReference type="GO" id="GO:0051087">
    <property type="term" value="F:protein-folding chaperone binding"/>
    <property type="evidence" value="ECO:0007669"/>
    <property type="project" value="TreeGrafter"/>
</dbReference>
<dbReference type="SUPFAM" id="SSF50129">
    <property type="entry name" value="GroES-like"/>
    <property type="match status" value="1"/>
</dbReference>
<dbReference type="InterPro" id="IPR018369">
    <property type="entry name" value="Chaprnonin_Cpn10_CS"/>
</dbReference>
<comment type="subunit">
    <text evidence="3">Heptamer of 7 subunits arranged in a ring. Interacts with the chaperonin GroEL.</text>
</comment>
<evidence type="ECO:0000256" key="1">
    <source>
        <dbReference type="ARBA" id="ARBA00006975"/>
    </source>
</evidence>
<dbReference type="GO" id="GO:0051082">
    <property type="term" value="F:unfolded protein binding"/>
    <property type="evidence" value="ECO:0007669"/>
    <property type="project" value="TreeGrafter"/>
</dbReference>
<name>A0A2M8KXN5_9BACT</name>
<evidence type="ECO:0000256" key="3">
    <source>
        <dbReference type="HAMAP-Rule" id="MF_00580"/>
    </source>
</evidence>
<dbReference type="EMBL" id="PFEF01000005">
    <property type="protein sequence ID" value="PJE64657.1"/>
    <property type="molecule type" value="Genomic_DNA"/>
</dbReference>
<dbReference type="AlphaFoldDB" id="A0A2M8KXN5"/>
<dbReference type="PROSITE" id="PS00681">
    <property type="entry name" value="CHAPERONINS_CPN10"/>
    <property type="match status" value="1"/>
</dbReference>
<dbReference type="InterPro" id="IPR020818">
    <property type="entry name" value="Chaperonin_GroES"/>
</dbReference>
<dbReference type="CDD" id="cd00320">
    <property type="entry name" value="cpn10"/>
    <property type="match status" value="1"/>
</dbReference>
<keyword evidence="3" id="KW-0963">Cytoplasm</keyword>
<reference evidence="6" key="1">
    <citation type="submission" date="2017-09" db="EMBL/GenBank/DDBJ databases">
        <title>Depth-based differentiation of microbial function through sediment-hosted aquifers and enrichment of novel symbionts in the deep terrestrial subsurface.</title>
        <authorList>
            <person name="Probst A.J."/>
            <person name="Ladd B."/>
            <person name="Jarett J.K."/>
            <person name="Geller-Mcgrath D.E."/>
            <person name="Sieber C.M.K."/>
            <person name="Emerson J.B."/>
            <person name="Anantharaman K."/>
            <person name="Thomas B.C."/>
            <person name="Malmstrom R."/>
            <person name="Stieglmeier M."/>
            <person name="Klingl A."/>
            <person name="Woyke T."/>
            <person name="Ryan C.M."/>
            <person name="Banfield J.F."/>
        </authorList>
    </citation>
    <scope>NUCLEOTIDE SEQUENCE [LARGE SCALE GENOMIC DNA]</scope>
</reference>
<gene>
    <name evidence="3" type="primary">groES</name>
    <name evidence="3" type="synonym">groS</name>
    <name evidence="5" type="ORF">COU90_02345</name>
</gene>
<comment type="caution">
    <text evidence="5">The sequence shown here is derived from an EMBL/GenBank/DDBJ whole genome shotgun (WGS) entry which is preliminary data.</text>
</comment>